<comment type="similarity">
    <text evidence="2">Belongs to the PA-phosphatase related phosphoesterase family.</text>
</comment>
<feature type="region of interest" description="Disordered" evidence="6">
    <location>
        <begin position="310"/>
        <end position="331"/>
    </location>
</feature>
<dbReference type="SUPFAM" id="SSF48317">
    <property type="entry name" value="Acid phosphatase/Vanadium-dependent haloperoxidase"/>
    <property type="match status" value="1"/>
</dbReference>
<evidence type="ECO:0000256" key="4">
    <source>
        <dbReference type="ARBA" id="ARBA00022989"/>
    </source>
</evidence>
<gene>
    <name evidence="9" type="ORF">OTU49_013498</name>
</gene>
<dbReference type="Pfam" id="PF01569">
    <property type="entry name" value="PAP2"/>
    <property type="match status" value="1"/>
</dbReference>
<dbReference type="Proteomes" id="UP001445076">
    <property type="component" value="Unassembled WGS sequence"/>
</dbReference>
<dbReference type="Gene3D" id="1.20.144.10">
    <property type="entry name" value="Phosphatidic acid phosphatase type 2/haloperoxidase"/>
    <property type="match status" value="1"/>
</dbReference>
<feature type="transmembrane region" description="Helical" evidence="7">
    <location>
        <begin position="244"/>
        <end position="266"/>
    </location>
</feature>
<dbReference type="GO" id="GO:0006644">
    <property type="term" value="P:phospholipid metabolic process"/>
    <property type="evidence" value="ECO:0007669"/>
    <property type="project" value="InterPro"/>
</dbReference>
<evidence type="ECO:0000313" key="10">
    <source>
        <dbReference type="Proteomes" id="UP001445076"/>
    </source>
</evidence>
<dbReference type="AlphaFoldDB" id="A0AAW0VTJ7"/>
<evidence type="ECO:0000259" key="8">
    <source>
        <dbReference type="SMART" id="SM00014"/>
    </source>
</evidence>
<organism evidence="9 10">
    <name type="scientific">Cherax quadricarinatus</name>
    <name type="common">Australian red claw crayfish</name>
    <dbReference type="NCBI Taxonomy" id="27406"/>
    <lineage>
        <taxon>Eukaryota</taxon>
        <taxon>Metazoa</taxon>
        <taxon>Ecdysozoa</taxon>
        <taxon>Arthropoda</taxon>
        <taxon>Crustacea</taxon>
        <taxon>Multicrustacea</taxon>
        <taxon>Malacostraca</taxon>
        <taxon>Eumalacostraca</taxon>
        <taxon>Eucarida</taxon>
        <taxon>Decapoda</taxon>
        <taxon>Pleocyemata</taxon>
        <taxon>Astacidea</taxon>
        <taxon>Parastacoidea</taxon>
        <taxon>Parastacidae</taxon>
        <taxon>Cherax</taxon>
    </lineage>
</organism>
<sequence>MTSETADDAARKRRLRQIAYLQRHKRRIGWPIAAGLSLTLLGVISPSHTTVSCDDPRIRRAFHYDTISIAILICITLFLPFFVMVIVEWIVPPSQPAMGASPFQSGLRRSWGYITDLFVGGLFMFFINDLTKTVVGEARPHFWDTCKPNITSEQCKLQYGYVTVTWHNCTNPYGLSHPRLVDSMKSFPSGHASLSVFSSIFMIVYIKQRLWNTWSVLGAPSLQMIWAVWTIICCQSRIWDNRHHWWDVLGGGLLGTFGALVTLHYFSNWFIREDDNDSTTGRDVPFQRQDDHSSLFSRTSIKRLISNTSETDNHSDLRHDDRELRDINGAP</sequence>
<feature type="transmembrane region" description="Helical" evidence="7">
    <location>
        <begin position="213"/>
        <end position="232"/>
    </location>
</feature>
<feature type="transmembrane region" description="Helical" evidence="7">
    <location>
        <begin position="111"/>
        <end position="127"/>
    </location>
</feature>
<keyword evidence="4 7" id="KW-1133">Transmembrane helix</keyword>
<dbReference type="EMBL" id="JARKIK010000706">
    <property type="protein sequence ID" value="KAK8720225.1"/>
    <property type="molecule type" value="Genomic_DNA"/>
</dbReference>
<evidence type="ECO:0000256" key="7">
    <source>
        <dbReference type="SAM" id="Phobius"/>
    </source>
</evidence>
<keyword evidence="10" id="KW-1185">Reference proteome</keyword>
<evidence type="ECO:0000256" key="3">
    <source>
        <dbReference type="ARBA" id="ARBA00022692"/>
    </source>
</evidence>
<dbReference type="GO" id="GO:0008195">
    <property type="term" value="F:phosphatidate phosphatase activity"/>
    <property type="evidence" value="ECO:0007669"/>
    <property type="project" value="TreeGrafter"/>
</dbReference>
<keyword evidence="5 7" id="KW-0472">Membrane</keyword>
<dbReference type="GO" id="GO:0005886">
    <property type="term" value="C:plasma membrane"/>
    <property type="evidence" value="ECO:0007669"/>
    <property type="project" value="TreeGrafter"/>
</dbReference>
<accession>A0AAW0VTJ7</accession>
<evidence type="ECO:0000256" key="2">
    <source>
        <dbReference type="ARBA" id="ARBA00008816"/>
    </source>
</evidence>
<proteinExistence type="inferred from homology"/>
<feature type="compositionally biased region" description="Basic and acidic residues" evidence="6">
    <location>
        <begin position="311"/>
        <end position="331"/>
    </location>
</feature>
<dbReference type="GO" id="GO:0007165">
    <property type="term" value="P:signal transduction"/>
    <property type="evidence" value="ECO:0007669"/>
    <property type="project" value="TreeGrafter"/>
</dbReference>
<comment type="caution">
    <text evidence="9">The sequence shown here is derived from an EMBL/GenBank/DDBJ whole genome shotgun (WGS) entry which is preliminary data.</text>
</comment>
<dbReference type="SMART" id="SM00014">
    <property type="entry name" value="acidPPc"/>
    <property type="match status" value="1"/>
</dbReference>
<dbReference type="InterPro" id="IPR043216">
    <property type="entry name" value="PAP-like"/>
</dbReference>
<comment type="subcellular location">
    <subcellularLocation>
        <location evidence="1">Membrane</location>
        <topology evidence="1">Multi-pass membrane protein</topology>
    </subcellularLocation>
</comment>
<protein>
    <recommendedName>
        <fullName evidence="8">Phosphatidic acid phosphatase type 2/haloperoxidase domain-containing protein</fullName>
    </recommendedName>
</protein>
<feature type="domain" description="Phosphatidic acid phosphatase type 2/haloperoxidase" evidence="8">
    <location>
        <begin position="114"/>
        <end position="263"/>
    </location>
</feature>
<evidence type="ECO:0000256" key="5">
    <source>
        <dbReference type="ARBA" id="ARBA00023136"/>
    </source>
</evidence>
<dbReference type="PANTHER" id="PTHR10165:SF103">
    <property type="entry name" value="PHOSPHOLIPID PHOSPHATASE HOMOLOG 1.2 HOMOLOG"/>
    <property type="match status" value="1"/>
</dbReference>
<reference evidence="9 10" key="1">
    <citation type="journal article" date="2024" name="BMC Genomics">
        <title>Genome assembly of redclaw crayfish (Cherax quadricarinatus) provides insights into its immune adaptation and hypoxia tolerance.</title>
        <authorList>
            <person name="Liu Z."/>
            <person name="Zheng J."/>
            <person name="Li H."/>
            <person name="Fang K."/>
            <person name="Wang S."/>
            <person name="He J."/>
            <person name="Zhou D."/>
            <person name="Weng S."/>
            <person name="Chi M."/>
            <person name="Gu Z."/>
            <person name="He J."/>
            <person name="Li F."/>
            <person name="Wang M."/>
        </authorList>
    </citation>
    <scope>NUCLEOTIDE SEQUENCE [LARGE SCALE GENOMIC DNA]</scope>
    <source>
        <strain evidence="9">ZL_2023a</strain>
    </source>
</reference>
<dbReference type="GO" id="GO:0046839">
    <property type="term" value="P:phospholipid dephosphorylation"/>
    <property type="evidence" value="ECO:0007669"/>
    <property type="project" value="TreeGrafter"/>
</dbReference>
<evidence type="ECO:0000313" key="9">
    <source>
        <dbReference type="EMBL" id="KAK8720225.1"/>
    </source>
</evidence>
<dbReference type="InterPro" id="IPR000326">
    <property type="entry name" value="PAP2/HPO"/>
</dbReference>
<dbReference type="InterPro" id="IPR036938">
    <property type="entry name" value="PAP2/HPO_sf"/>
</dbReference>
<feature type="transmembrane region" description="Helical" evidence="7">
    <location>
        <begin position="67"/>
        <end position="91"/>
    </location>
</feature>
<evidence type="ECO:0000256" key="1">
    <source>
        <dbReference type="ARBA" id="ARBA00004141"/>
    </source>
</evidence>
<keyword evidence="3 7" id="KW-0812">Transmembrane</keyword>
<dbReference type="PANTHER" id="PTHR10165">
    <property type="entry name" value="LIPID PHOSPHATE PHOSPHATASE"/>
    <property type="match status" value="1"/>
</dbReference>
<name>A0AAW0VTJ7_CHEQU</name>
<evidence type="ECO:0000256" key="6">
    <source>
        <dbReference type="SAM" id="MobiDB-lite"/>
    </source>
</evidence>